<keyword evidence="3" id="KW-0010">Activator</keyword>
<protein>
    <submittedName>
        <fullName evidence="6">AraC family transcriptional regulator</fullName>
    </submittedName>
</protein>
<reference evidence="6 7" key="1">
    <citation type="submission" date="2020-08" db="EMBL/GenBank/DDBJ databases">
        <title>Oceanospirillum sp. nov. isolated from marine sediment.</title>
        <authorList>
            <person name="Ji X."/>
        </authorList>
    </citation>
    <scope>NUCLEOTIDE SEQUENCE [LARGE SCALE GENOMIC DNA]</scope>
    <source>
        <strain evidence="6 7">D5</strain>
    </source>
</reference>
<dbReference type="InterPro" id="IPR003313">
    <property type="entry name" value="AraC-bd"/>
</dbReference>
<dbReference type="SMART" id="SM00342">
    <property type="entry name" value="HTH_ARAC"/>
    <property type="match status" value="1"/>
</dbReference>
<dbReference type="EMBL" id="JACJFM010000054">
    <property type="protein sequence ID" value="MBB1489427.1"/>
    <property type="molecule type" value="Genomic_DNA"/>
</dbReference>
<dbReference type="InterPro" id="IPR009057">
    <property type="entry name" value="Homeodomain-like_sf"/>
</dbReference>
<evidence type="ECO:0000313" key="6">
    <source>
        <dbReference type="EMBL" id="MBB1489427.1"/>
    </source>
</evidence>
<evidence type="ECO:0000313" key="7">
    <source>
        <dbReference type="Proteomes" id="UP000565262"/>
    </source>
</evidence>
<feature type="domain" description="HTH araC/xylS-type" evidence="5">
    <location>
        <begin position="194"/>
        <end position="295"/>
    </location>
</feature>
<evidence type="ECO:0000259" key="5">
    <source>
        <dbReference type="PROSITE" id="PS01124"/>
    </source>
</evidence>
<dbReference type="InterPro" id="IPR050204">
    <property type="entry name" value="AraC_XylS_family_regulators"/>
</dbReference>
<dbReference type="RefSeq" id="WP_182811640.1">
    <property type="nucleotide sequence ID" value="NZ_JACJFM010000054.1"/>
</dbReference>
<dbReference type="PANTHER" id="PTHR46796:SF2">
    <property type="entry name" value="TRANSCRIPTIONAL REGULATORY PROTEIN"/>
    <property type="match status" value="1"/>
</dbReference>
<dbReference type="SUPFAM" id="SSF51215">
    <property type="entry name" value="Regulatory protein AraC"/>
    <property type="match status" value="1"/>
</dbReference>
<dbReference type="SUPFAM" id="SSF46689">
    <property type="entry name" value="Homeodomain-like"/>
    <property type="match status" value="2"/>
</dbReference>
<organism evidence="6 7">
    <name type="scientific">Oceanospirillum sediminis</name>
    <dbReference type="NCBI Taxonomy" id="2760088"/>
    <lineage>
        <taxon>Bacteria</taxon>
        <taxon>Pseudomonadati</taxon>
        <taxon>Pseudomonadota</taxon>
        <taxon>Gammaproteobacteria</taxon>
        <taxon>Oceanospirillales</taxon>
        <taxon>Oceanospirillaceae</taxon>
        <taxon>Oceanospirillum</taxon>
    </lineage>
</organism>
<evidence type="ECO:0000256" key="3">
    <source>
        <dbReference type="ARBA" id="ARBA00023159"/>
    </source>
</evidence>
<gene>
    <name evidence="6" type="ORF">H4O21_22715</name>
</gene>
<keyword evidence="7" id="KW-1185">Reference proteome</keyword>
<evidence type="ECO:0000256" key="1">
    <source>
        <dbReference type="ARBA" id="ARBA00023015"/>
    </source>
</evidence>
<name>A0A839IYH6_9GAMM</name>
<dbReference type="PROSITE" id="PS00041">
    <property type="entry name" value="HTH_ARAC_FAMILY_1"/>
    <property type="match status" value="1"/>
</dbReference>
<sequence length="298" mass="34106">MTSRTLDQNFYHFPELPWLELRRTEFSTLHYKPHSHQQLSIGAILDGSTQVCYQGKIQQAEKGDLVIINPGHIHYCNPESGHFRSYYMLYLDACWCLQKLSALFDQSSDLADHSTVPVKSTSFKDAAGIVASKNLQIFCPDMTLQQPALLQLYLETVHHLLNQELSGAEQALDQLIFNLFSQFFTPISGQQEEHRFTRYCRQRLLQDIVGPPAIERIAEELNCRTETLIRRFKKDTGISPKAFLNNARIEQARILLKSDLPLADIAQMTGFSDQSHFHKAFVSHTSSTPGQYQKADFR</sequence>
<accession>A0A839IYH6</accession>
<dbReference type="GO" id="GO:0043565">
    <property type="term" value="F:sequence-specific DNA binding"/>
    <property type="evidence" value="ECO:0007669"/>
    <property type="project" value="InterPro"/>
</dbReference>
<keyword evidence="4" id="KW-0804">Transcription</keyword>
<keyword evidence="1" id="KW-0805">Transcription regulation</keyword>
<dbReference type="Pfam" id="PF12833">
    <property type="entry name" value="HTH_18"/>
    <property type="match status" value="1"/>
</dbReference>
<dbReference type="Gene3D" id="1.10.10.60">
    <property type="entry name" value="Homeodomain-like"/>
    <property type="match status" value="2"/>
</dbReference>
<dbReference type="AlphaFoldDB" id="A0A839IYH6"/>
<comment type="caution">
    <text evidence="6">The sequence shown here is derived from an EMBL/GenBank/DDBJ whole genome shotgun (WGS) entry which is preliminary data.</text>
</comment>
<dbReference type="GO" id="GO:0003700">
    <property type="term" value="F:DNA-binding transcription factor activity"/>
    <property type="evidence" value="ECO:0007669"/>
    <property type="project" value="InterPro"/>
</dbReference>
<evidence type="ECO:0000256" key="2">
    <source>
        <dbReference type="ARBA" id="ARBA00023125"/>
    </source>
</evidence>
<dbReference type="PANTHER" id="PTHR46796">
    <property type="entry name" value="HTH-TYPE TRANSCRIPTIONAL ACTIVATOR RHAS-RELATED"/>
    <property type="match status" value="1"/>
</dbReference>
<dbReference type="InterPro" id="IPR018060">
    <property type="entry name" value="HTH_AraC"/>
</dbReference>
<dbReference type="PROSITE" id="PS01124">
    <property type="entry name" value="HTH_ARAC_FAMILY_2"/>
    <property type="match status" value="1"/>
</dbReference>
<proteinExistence type="predicted"/>
<keyword evidence="2" id="KW-0238">DNA-binding</keyword>
<dbReference type="Gene3D" id="2.60.120.10">
    <property type="entry name" value="Jelly Rolls"/>
    <property type="match status" value="1"/>
</dbReference>
<dbReference type="InterPro" id="IPR037923">
    <property type="entry name" value="HTH-like"/>
</dbReference>
<dbReference type="InterPro" id="IPR014710">
    <property type="entry name" value="RmlC-like_jellyroll"/>
</dbReference>
<dbReference type="Proteomes" id="UP000565262">
    <property type="component" value="Unassembled WGS sequence"/>
</dbReference>
<dbReference type="Pfam" id="PF02311">
    <property type="entry name" value="AraC_binding"/>
    <property type="match status" value="1"/>
</dbReference>
<dbReference type="InterPro" id="IPR018062">
    <property type="entry name" value="HTH_AraC-typ_CS"/>
</dbReference>
<evidence type="ECO:0000256" key="4">
    <source>
        <dbReference type="ARBA" id="ARBA00023163"/>
    </source>
</evidence>